<dbReference type="InterPro" id="IPR024562">
    <property type="entry name" value="YqhG"/>
</dbReference>
<keyword evidence="3" id="KW-1185">Reference proteome</keyword>
<proteinExistence type="predicted"/>
<dbReference type="Pfam" id="PF11079">
    <property type="entry name" value="YqhG"/>
    <property type="match status" value="2"/>
</dbReference>
<dbReference type="OrthoDB" id="2433584at2"/>
<protein>
    <submittedName>
        <fullName evidence="2">Uncharacterized protein</fullName>
    </submittedName>
</protein>
<comment type="caution">
    <text evidence="2">The sequence shown here is derived from an EMBL/GenBank/DDBJ whole genome shotgun (WGS) entry which is preliminary data.</text>
</comment>
<reference evidence="2 3" key="1">
    <citation type="submission" date="2019-03" db="EMBL/GenBank/DDBJ databases">
        <title>This is whole genome sequence of Paenibacillus sp MS74 strain.</title>
        <authorList>
            <person name="Trinh H.N."/>
        </authorList>
    </citation>
    <scope>NUCLEOTIDE SEQUENCE [LARGE SCALE GENOMIC DNA]</scope>
    <source>
        <strain evidence="2 3">MS74</strain>
    </source>
</reference>
<evidence type="ECO:0000256" key="1">
    <source>
        <dbReference type="SAM" id="MobiDB-lite"/>
    </source>
</evidence>
<dbReference type="Proteomes" id="UP000295636">
    <property type="component" value="Unassembled WGS sequence"/>
</dbReference>
<dbReference type="EMBL" id="SMRT01000009">
    <property type="protein sequence ID" value="TDF95913.1"/>
    <property type="molecule type" value="Genomic_DNA"/>
</dbReference>
<evidence type="ECO:0000313" key="3">
    <source>
        <dbReference type="Proteomes" id="UP000295636"/>
    </source>
</evidence>
<dbReference type="AlphaFoldDB" id="A0A4R5KK49"/>
<accession>A0A4R5KK49</accession>
<dbReference type="RefSeq" id="WP_133231156.1">
    <property type="nucleotide sequence ID" value="NZ_SMRT01000009.1"/>
</dbReference>
<feature type="compositionally biased region" description="Low complexity" evidence="1">
    <location>
        <begin position="97"/>
        <end position="119"/>
    </location>
</feature>
<sequence length="360" mass="39860">MKPEQIRQFVLRYLEAEQCDIVEKHPAYVTVKLSPSADKELTYRPYYWSFVERTGVAPETMTCTFIFDPDGHKAAVQETGGPGAGAAAGPSAPPGPAAGAAAAAPGGGAAASPGAAAGAAPGGPYGAPQAGGAPGQPPADSILGRYFGFVPTQITARVPKDEVTFGSRRLEQIFAAVRNKGRFVHLYEQFKPEQKSTATVPYENWLQVNFKIELACDMKRSEIHSLGIHLGTGEIRERFQEQLLGKRLTPRLPAQIFITPDKFTLPRAVIYLEDYLEHKLRGYDHRWAKEAGLRLQEELERIRGYYDSLIRSAEPDKRYEVEAQYANRRREIDWQYRPRIQISVINCGLFHLQMAGSAVN</sequence>
<organism evidence="2 3">
    <name type="scientific">Paenibacillus piri</name>
    <dbReference type="NCBI Taxonomy" id="2547395"/>
    <lineage>
        <taxon>Bacteria</taxon>
        <taxon>Bacillati</taxon>
        <taxon>Bacillota</taxon>
        <taxon>Bacilli</taxon>
        <taxon>Bacillales</taxon>
        <taxon>Paenibacillaceae</taxon>
        <taxon>Paenibacillus</taxon>
    </lineage>
</organism>
<evidence type="ECO:0000313" key="2">
    <source>
        <dbReference type="EMBL" id="TDF95913.1"/>
    </source>
</evidence>
<feature type="region of interest" description="Disordered" evidence="1">
    <location>
        <begin position="74"/>
        <end position="137"/>
    </location>
</feature>
<name>A0A4R5KK49_9BACL</name>
<gene>
    <name evidence="2" type="ORF">E1757_19525</name>
</gene>